<evidence type="ECO:0000256" key="1">
    <source>
        <dbReference type="SAM" id="MobiDB-lite"/>
    </source>
</evidence>
<gene>
    <name evidence="3" type="ORF">ACFP1H_05345</name>
</gene>
<proteinExistence type="predicted"/>
<dbReference type="Gene3D" id="2.60.40.4300">
    <property type="match status" value="1"/>
</dbReference>
<evidence type="ECO:0000313" key="4">
    <source>
        <dbReference type="Proteomes" id="UP001596190"/>
    </source>
</evidence>
<reference evidence="4" key="1">
    <citation type="journal article" date="2019" name="Int. J. Syst. Evol. Microbiol.">
        <title>The Global Catalogue of Microorganisms (GCM) 10K type strain sequencing project: providing services to taxonomists for standard genome sequencing and annotation.</title>
        <authorList>
            <consortium name="The Broad Institute Genomics Platform"/>
            <consortium name="The Broad Institute Genome Sequencing Center for Infectious Disease"/>
            <person name="Wu L."/>
            <person name="Ma J."/>
        </authorList>
    </citation>
    <scope>NUCLEOTIDE SEQUENCE [LARGE SCALE GENOMIC DNA]</scope>
    <source>
        <strain evidence="4">CCM 8950</strain>
    </source>
</reference>
<organism evidence="3 4">
    <name type="scientific">Secundilactobacillus hailunensis</name>
    <dbReference type="NCBI Taxonomy" id="2559923"/>
    <lineage>
        <taxon>Bacteria</taxon>
        <taxon>Bacillati</taxon>
        <taxon>Bacillota</taxon>
        <taxon>Bacilli</taxon>
        <taxon>Lactobacillales</taxon>
        <taxon>Lactobacillaceae</taxon>
        <taxon>Secundilactobacillus</taxon>
    </lineage>
</organism>
<sequence length="772" mass="82853">MPDTAADETSTINAVAVDGYTAKNPSVTFTNAKSNARPNDQKQTITYTANPQNVQIRYIDDDNKDAVVSTSTGIAGQTDGTVAWTTTDKPAGYQLANKQAVNGTYTFTAVPKQTVDVHLTHVITNGHKTTTRTINYVVNDLNYRGQNPETQTQTMNWNTTTDQATGQSVATSANAYYQVVTPTIAGYTADDSQVAQKAYGPVETSKIPANETVTVTYKADSQNAQVQYVDDDNNGALVGMPTDITGQTNSTIAWDAPDKPNYDVAKGQVTSGSYTFKAAGNDPIIVHLVHQHAVSATTTTNTVTYQGLPANVKLADSAIIVNWTINTDKVNDSTTYTPATDADKTSTITAAIVEGYTADNLSVTFTNAKSNNKPEDQNKTITYTADSQAQSQAGSGVSVNRDDYYDYMQKGQLSTTDPQVRAEVPTDAPSVTKDAYYDYMQKGQLSTTDPQVRTEVPTDAPSVSQDAYYDYMQKGQLSTTDPQARAEVPADALSVSQDAYYDYTQKGQLSTTDPQVRAEVPTDAPSVSQDAYYDYTQSGKLDDGIQVRGQVDAGTLSVKPDAYYDYTQSGKLDDGIQVRNQVDAGTLSVTPDNYYDNTQTNNSADGDQVDTQTLPDKMSNDTQPTQVASDGLSVTSDDTQASRSSAGKPSRTATSVISDSDVTAVDDPGQAVGASDPVQSDAQRDTRINHQTDSNNDVTGQSKTVTGTNSVTSALTTKPHSTTHSQASIARNQLPQTNEQTGNRVLSQIGLSLMSLLFVLGIVDKRQKHDED</sequence>
<dbReference type="Pfam" id="PF17966">
    <property type="entry name" value="Muc_B2"/>
    <property type="match status" value="1"/>
</dbReference>
<keyword evidence="4" id="KW-1185">Reference proteome</keyword>
<comment type="caution">
    <text evidence="3">The sequence shown here is derived from an EMBL/GenBank/DDBJ whole genome shotgun (WGS) entry which is preliminary data.</text>
</comment>
<dbReference type="InterPro" id="IPR041495">
    <property type="entry name" value="Mub_B2"/>
</dbReference>
<dbReference type="RefSeq" id="WP_380958496.1">
    <property type="nucleotide sequence ID" value="NZ_JBHSSA010000043.1"/>
</dbReference>
<name>A0ABW1T7H3_9LACO</name>
<feature type="region of interest" description="Disordered" evidence="1">
    <location>
        <begin position="587"/>
        <end position="739"/>
    </location>
</feature>
<dbReference type="Proteomes" id="UP001596190">
    <property type="component" value="Unassembled WGS sequence"/>
</dbReference>
<evidence type="ECO:0000313" key="3">
    <source>
        <dbReference type="EMBL" id="MFC6254005.1"/>
    </source>
</evidence>
<feature type="domain" description="Mub B2-like" evidence="2">
    <location>
        <begin position="125"/>
        <end position="220"/>
    </location>
</feature>
<evidence type="ECO:0000259" key="2">
    <source>
        <dbReference type="Pfam" id="PF17966"/>
    </source>
</evidence>
<protein>
    <recommendedName>
        <fullName evidence="2">Mub B2-like domain-containing protein</fullName>
    </recommendedName>
</protein>
<accession>A0ABW1T7H3</accession>
<dbReference type="Gene3D" id="3.10.20.320">
    <property type="entry name" value="Putative peptidoglycan bound protein (lpxtg motif)"/>
    <property type="match status" value="2"/>
</dbReference>
<feature type="compositionally biased region" description="Polar residues" evidence="1">
    <location>
        <begin position="587"/>
        <end position="661"/>
    </location>
</feature>
<feature type="compositionally biased region" description="Polar residues" evidence="1">
    <location>
        <begin position="691"/>
        <end position="739"/>
    </location>
</feature>
<dbReference type="EMBL" id="JBHSSA010000043">
    <property type="protein sequence ID" value="MFC6254005.1"/>
    <property type="molecule type" value="Genomic_DNA"/>
</dbReference>